<evidence type="ECO:0000256" key="2">
    <source>
        <dbReference type="ARBA" id="ARBA00023125"/>
    </source>
</evidence>
<protein>
    <submittedName>
        <fullName evidence="5">LacI family transcriptional regulator</fullName>
    </submittedName>
</protein>
<organism evidence="5 6">
    <name type="scientific">Martelella alba</name>
    <dbReference type="NCBI Taxonomy" id="2590451"/>
    <lineage>
        <taxon>Bacteria</taxon>
        <taxon>Pseudomonadati</taxon>
        <taxon>Pseudomonadota</taxon>
        <taxon>Alphaproteobacteria</taxon>
        <taxon>Hyphomicrobiales</taxon>
        <taxon>Aurantimonadaceae</taxon>
        <taxon>Martelella</taxon>
    </lineage>
</organism>
<dbReference type="SUPFAM" id="SSF47413">
    <property type="entry name" value="lambda repressor-like DNA-binding domains"/>
    <property type="match status" value="1"/>
</dbReference>
<dbReference type="CDD" id="cd06267">
    <property type="entry name" value="PBP1_LacI_sugar_binding-like"/>
    <property type="match status" value="1"/>
</dbReference>
<evidence type="ECO:0000256" key="1">
    <source>
        <dbReference type="ARBA" id="ARBA00023015"/>
    </source>
</evidence>
<dbReference type="Proteomes" id="UP000318801">
    <property type="component" value="Unassembled WGS sequence"/>
</dbReference>
<evidence type="ECO:0000256" key="3">
    <source>
        <dbReference type="ARBA" id="ARBA00023163"/>
    </source>
</evidence>
<evidence type="ECO:0000259" key="4">
    <source>
        <dbReference type="PROSITE" id="PS50932"/>
    </source>
</evidence>
<gene>
    <name evidence="5" type="ORF">FJU08_19610</name>
</gene>
<keyword evidence="3" id="KW-0804">Transcription</keyword>
<dbReference type="OrthoDB" id="7325800at2"/>
<dbReference type="AlphaFoldDB" id="A0A506U6X6"/>
<dbReference type="Gene3D" id="3.40.50.2300">
    <property type="match status" value="2"/>
</dbReference>
<feature type="domain" description="HTH lacI-type" evidence="4">
    <location>
        <begin position="14"/>
        <end position="58"/>
    </location>
</feature>
<dbReference type="Gene3D" id="1.10.260.40">
    <property type="entry name" value="lambda repressor-like DNA-binding domains"/>
    <property type="match status" value="1"/>
</dbReference>
<dbReference type="GO" id="GO:0000976">
    <property type="term" value="F:transcription cis-regulatory region binding"/>
    <property type="evidence" value="ECO:0007669"/>
    <property type="project" value="TreeGrafter"/>
</dbReference>
<dbReference type="Pfam" id="PF13377">
    <property type="entry name" value="Peripla_BP_3"/>
    <property type="match status" value="1"/>
</dbReference>
<evidence type="ECO:0000313" key="5">
    <source>
        <dbReference type="EMBL" id="TPW27647.1"/>
    </source>
</evidence>
<dbReference type="Pfam" id="PF00356">
    <property type="entry name" value="LacI"/>
    <property type="match status" value="1"/>
</dbReference>
<dbReference type="InterPro" id="IPR010982">
    <property type="entry name" value="Lambda_DNA-bd_dom_sf"/>
</dbReference>
<dbReference type="GO" id="GO:0003700">
    <property type="term" value="F:DNA-binding transcription factor activity"/>
    <property type="evidence" value="ECO:0007669"/>
    <property type="project" value="TreeGrafter"/>
</dbReference>
<proteinExistence type="predicted"/>
<dbReference type="InterPro" id="IPR000843">
    <property type="entry name" value="HTH_LacI"/>
</dbReference>
<dbReference type="EMBL" id="VHLG01000016">
    <property type="protein sequence ID" value="TPW27647.1"/>
    <property type="molecule type" value="Genomic_DNA"/>
</dbReference>
<reference evidence="5 6" key="1">
    <citation type="submission" date="2019-06" db="EMBL/GenBank/DDBJ databases">
        <authorList>
            <person name="Li M."/>
        </authorList>
    </citation>
    <scope>NUCLEOTIDE SEQUENCE [LARGE SCALE GENOMIC DNA]</scope>
    <source>
        <strain evidence="5 6">BGMRC2036</strain>
    </source>
</reference>
<keyword evidence="1" id="KW-0805">Transcription regulation</keyword>
<dbReference type="SMART" id="SM00354">
    <property type="entry name" value="HTH_LACI"/>
    <property type="match status" value="1"/>
</dbReference>
<dbReference type="InterPro" id="IPR046335">
    <property type="entry name" value="LacI/GalR-like_sensor"/>
</dbReference>
<dbReference type="CDD" id="cd01392">
    <property type="entry name" value="HTH_LacI"/>
    <property type="match status" value="1"/>
</dbReference>
<name>A0A506U6X6_9HYPH</name>
<evidence type="ECO:0000313" key="6">
    <source>
        <dbReference type="Proteomes" id="UP000318801"/>
    </source>
</evidence>
<keyword evidence="2" id="KW-0238">DNA-binding</keyword>
<accession>A0A506U6X6</accession>
<dbReference type="SUPFAM" id="SSF53822">
    <property type="entry name" value="Periplasmic binding protein-like I"/>
    <property type="match status" value="1"/>
</dbReference>
<dbReference type="RefSeq" id="WP_141150747.1">
    <property type="nucleotide sequence ID" value="NZ_VHLG01000016.1"/>
</dbReference>
<dbReference type="InterPro" id="IPR028082">
    <property type="entry name" value="Peripla_BP_I"/>
</dbReference>
<keyword evidence="6" id="KW-1185">Reference proteome</keyword>
<dbReference type="PANTHER" id="PTHR30146:SF109">
    <property type="entry name" value="HTH-TYPE TRANSCRIPTIONAL REGULATOR GALS"/>
    <property type="match status" value="1"/>
</dbReference>
<dbReference type="PANTHER" id="PTHR30146">
    <property type="entry name" value="LACI-RELATED TRANSCRIPTIONAL REPRESSOR"/>
    <property type="match status" value="1"/>
</dbReference>
<sequence length="349" mass="37684">MSASQEAESTLPEPTLKDIAEASGLSVAAVSKVLNNREGVSNGKRELVTRIARELGYKGRSGRLPAIRRIESAVLVTLDKYVTKDVFYGEILDGLFASARDEGIAIRLAIVTSNDPASADFDALREMEGDATILVGLDEEPVIEAIRQAGRPAVLVNGMDRKMQLSSVSPDYNFGGWAATRHLLDLGHREIVHATHIYRESLKRRLLGFRDALEEAGIAYSPEQHVLDVGSPDMLTLSCSDTVARWLKSRTPRPTAVFCTNDMVALGVLKAAAMLGLDVPRDLSIIGFDGLSLGAHANPPLTTMQMDRRDMARVAIELLVGQASGGFASARRMTLGVELIDRHSTGPAP</sequence>
<comment type="caution">
    <text evidence="5">The sequence shown here is derived from an EMBL/GenBank/DDBJ whole genome shotgun (WGS) entry which is preliminary data.</text>
</comment>
<dbReference type="PROSITE" id="PS50932">
    <property type="entry name" value="HTH_LACI_2"/>
    <property type="match status" value="1"/>
</dbReference>